<organism evidence="2">
    <name type="scientific">Anguilla anguilla</name>
    <name type="common">European freshwater eel</name>
    <name type="synonym">Muraena anguilla</name>
    <dbReference type="NCBI Taxonomy" id="7936"/>
    <lineage>
        <taxon>Eukaryota</taxon>
        <taxon>Metazoa</taxon>
        <taxon>Chordata</taxon>
        <taxon>Craniata</taxon>
        <taxon>Vertebrata</taxon>
        <taxon>Euteleostomi</taxon>
        <taxon>Actinopterygii</taxon>
        <taxon>Neopterygii</taxon>
        <taxon>Teleostei</taxon>
        <taxon>Anguilliformes</taxon>
        <taxon>Anguillidae</taxon>
        <taxon>Anguilla</taxon>
    </lineage>
</organism>
<keyword evidence="1" id="KW-1133">Transmembrane helix</keyword>
<accession>A0A0E9UVL1</accession>
<dbReference type="EMBL" id="GBXM01038730">
    <property type="protein sequence ID" value="JAH69847.1"/>
    <property type="molecule type" value="Transcribed_RNA"/>
</dbReference>
<name>A0A0E9UVL1_ANGAN</name>
<proteinExistence type="predicted"/>
<sequence length="48" mass="5404">MLTQLLSSLHSTQCATCVYTWFDIISLSLFPTWLVVVTVSLCELTVHC</sequence>
<protein>
    <submittedName>
        <fullName evidence="2">Uncharacterized protein</fullName>
    </submittedName>
</protein>
<reference evidence="2" key="2">
    <citation type="journal article" date="2015" name="Fish Shellfish Immunol.">
        <title>Early steps in the European eel (Anguilla anguilla)-Vibrio vulnificus interaction in the gills: Role of the RtxA13 toxin.</title>
        <authorList>
            <person name="Callol A."/>
            <person name="Pajuelo D."/>
            <person name="Ebbesson L."/>
            <person name="Teles M."/>
            <person name="MacKenzie S."/>
            <person name="Amaro C."/>
        </authorList>
    </citation>
    <scope>NUCLEOTIDE SEQUENCE</scope>
</reference>
<evidence type="ECO:0000313" key="2">
    <source>
        <dbReference type="EMBL" id="JAH69847.1"/>
    </source>
</evidence>
<keyword evidence="1" id="KW-0472">Membrane</keyword>
<reference evidence="2" key="1">
    <citation type="submission" date="2014-11" db="EMBL/GenBank/DDBJ databases">
        <authorList>
            <person name="Amaro Gonzalez C."/>
        </authorList>
    </citation>
    <scope>NUCLEOTIDE SEQUENCE</scope>
</reference>
<evidence type="ECO:0000256" key="1">
    <source>
        <dbReference type="SAM" id="Phobius"/>
    </source>
</evidence>
<keyword evidence="1" id="KW-0812">Transmembrane</keyword>
<feature type="transmembrane region" description="Helical" evidence="1">
    <location>
        <begin position="24"/>
        <end position="46"/>
    </location>
</feature>
<dbReference type="AlphaFoldDB" id="A0A0E9UVL1"/>